<dbReference type="Gene3D" id="1.20.1740.10">
    <property type="entry name" value="Amino acid/polyamine transporter I"/>
    <property type="match status" value="1"/>
</dbReference>
<proteinExistence type="inferred from homology"/>
<evidence type="ECO:0000313" key="9">
    <source>
        <dbReference type="EMBL" id="AFL85171.1"/>
    </source>
</evidence>
<accession>I3Z7F3</accession>
<feature type="transmembrane region" description="Helical" evidence="8">
    <location>
        <begin position="65"/>
        <end position="88"/>
    </location>
</feature>
<keyword evidence="6 8" id="KW-1133">Transmembrane helix</keyword>
<evidence type="ECO:0000256" key="8">
    <source>
        <dbReference type="SAM" id="Phobius"/>
    </source>
</evidence>
<keyword evidence="4" id="KW-1003">Cell membrane</keyword>
<dbReference type="eggNOG" id="COG1115">
    <property type="taxonomic scope" value="Bacteria"/>
</dbReference>
<keyword evidence="10" id="KW-1185">Reference proteome</keyword>
<feature type="transmembrane region" description="Helical" evidence="8">
    <location>
        <begin position="237"/>
        <end position="257"/>
    </location>
</feature>
<evidence type="ECO:0000256" key="5">
    <source>
        <dbReference type="ARBA" id="ARBA00022692"/>
    </source>
</evidence>
<dbReference type="EMBL" id="CP003281">
    <property type="protein sequence ID" value="AFL85171.1"/>
    <property type="molecule type" value="Genomic_DNA"/>
</dbReference>
<dbReference type="PANTHER" id="PTHR30330">
    <property type="entry name" value="AGSS FAMILY TRANSPORTER, SODIUM-ALANINE"/>
    <property type="match status" value="1"/>
</dbReference>
<evidence type="ECO:0000256" key="4">
    <source>
        <dbReference type="ARBA" id="ARBA00022475"/>
    </source>
</evidence>
<dbReference type="InterPro" id="IPR001463">
    <property type="entry name" value="Na/Ala_symport"/>
</dbReference>
<dbReference type="PROSITE" id="PS00873">
    <property type="entry name" value="NA_ALANINE_SYMP"/>
    <property type="match status" value="1"/>
</dbReference>
<name>I3Z7F3_BELBD</name>
<feature type="transmembrane region" description="Helical" evidence="8">
    <location>
        <begin position="206"/>
        <end position="225"/>
    </location>
</feature>
<keyword evidence="7 8" id="KW-0472">Membrane</keyword>
<dbReference type="KEGG" id="bbd:Belba_2626"/>
<evidence type="ECO:0000256" key="2">
    <source>
        <dbReference type="ARBA" id="ARBA00009261"/>
    </source>
</evidence>
<dbReference type="Pfam" id="PF01235">
    <property type="entry name" value="Na_Ala_symp"/>
    <property type="match status" value="1"/>
</dbReference>
<dbReference type="OrthoDB" id="9804874at2"/>
<evidence type="ECO:0000256" key="3">
    <source>
        <dbReference type="ARBA" id="ARBA00022448"/>
    </source>
</evidence>
<evidence type="ECO:0000313" key="10">
    <source>
        <dbReference type="Proteomes" id="UP000006050"/>
    </source>
</evidence>
<dbReference type="HOGENOM" id="CLU_024867_1_1_10"/>
<feature type="transmembrane region" description="Helical" evidence="8">
    <location>
        <begin position="412"/>
        <end position="430"/>
    </location>
</feature>
<dbReference type="AlphaFoldDB" id="I3Z7F3"/>
<feature type="transmembrane region" description="Helical" evidence="8">
    <location>
        <begin position="17"/>
        <end position="37"/>
    </location>
</feature>
<organism evidence="9 10">
    <name type="scientific">Belliella baltica (strain DSM 15883 / CIP 108006 / LMG 21964 / BA134)</name>
    <dbReference type="NCBI Taxonomy" id="866536"/>
    <lineage>
        <taxon>Bacteria</taxon>
        <taxon>Pseudomonadati</taxon>
        <taxon>Bacteroidota</taxon>
        <taxon>Cytophagia</taxon>
        <taxon>Cytophagales</taxon>
        <taxon>Cyclobacteriaceae</taxon>
        <taxon>Belliella</taxon>
    </lineage>
</organism>
<feature type="transmembrane region" description="Helical" evidence="8">
    <location>
        <begin position="263"/>
        <end position="288"/>
    </location>
</feature>
<feature type="transmembrane region" description="Helical" evidence="8">
    <location>
        <begin position="373"/>
        <end position="392"/>
    </location>
</feature>
<feature type="transmembrane region" description="Helical" evidence="8">
    <location>
        <begin position="436"/>
        <end position="455"/>
    </location>
</feature>
<reference evidence="10" key="1">
    <citation type="submission" date="2012-06" db="EMBL/GenBank/DDBJ databases">
        <title>The complete genome of Belliella baltica DSM 15883.</title>
        <authorList>
            <person name="Lucas S."/>
            <person name="Copeland A."/>
            <person name="Lapidus A."/>
            <person name="Goodwin L."/>
            <person name="Pitluck S."/>
            <person name="Peters L."/>
            <person name="Mikhailova N."/>
            <person name="Davenport K."/>
            <person name="Kyrpides N."/>
            <person name="Mavromatis K."/>
            <person name="Pagani I."/>
            <person name="Ivanova N."/>
            <person name="Ovchinnikova G."/>
            <person name="Zeytun A."/>
            <person name="Detter J.C."/>
            <person name="Han C."/>
            <person name="Land M."/>
            <person name="Hauser L."/>
            <person name="Markowitz V."/>
            <person name="Cheng J.-F."/>
            <person name="Hugenholtz P."/>
            <person name="Woyke T."/>
            <person name="Wu D."/>
            <person name="Tindall B."/>
            <person name="Pomrenke H."/>
            <person name="Brambilla E."/>
            <person name="Klenk H.-P."/>
            <person name="Eisen J.A."/>
        </authorList>
    </citation>
    <scope>NUCLEOTIDE SEQUENCE [LARGE SCALE GENOMIC DNA]</scope>
    <source>
        <strain evidence="10">DSM 15883 / CIP 108006 / LMG 21964 / BA134</strain>
    </source>
</reference>
<dbReference type="PANTHER" id="PTHR30330:SF3">
    <property type="entry name" value="TRANSCRIPTIONAL REGULATOR, LRP FAMILY"/>
    <property type="match status" value="1"/>
</dbReference>
<keyword evidence="5 8" id="KW-0812">Transmembrane</keyword>
<dbReference type="Proteomes" id="UP000006050">
    <property type="component" value="Chromosome"/>
</dbReference>
<dbReference type="GO" id="GO:0005283">
    <property type="term" value="F:amino acid:sodium symporter activity"/>
    <property type="evidence" value="ECO:0007669"/>
    <property type="project" value="InterPro"/>
</dbReference>
<feature type="transmembrane region" description="Helical" evidence="8">
    <location>
        <begin position="94"/>
        <end position="118"/>
    </location>
</feature>
<evidence type="ECO:0000256" key="7">
    <source>
        <dbReference type="ARBA" id="ARBA00023136"/>
    </source>
</evidence>
<evidence type="ECO:0000256" key="1">
    <source>
        <dbReference type="ARBA" id="ARBA00004651"/>
    </source>
</evidence>
<feature type="transmembrane region" description="Helical" evidence="8">
    <location>
        <begin position="146"/>
        <end position="164"/>
    </location>
</feature>
<dbReference type="PATRIC" id="fig|866536.3.peg.2709"/>
<protein>
    <submittedName>
        <fullName evidence="9">Na+/alanine symporter</fullName>
    </submittedName>
</protein>
<dbReference type="STRING" id="866536.Belba_2626"/>
<dbReference type="GO" id="GO:0005886">
    <property type="term" value="C:plasma membrane"/>
    <property type="evidence" value="ECO:0007669"/>
    <property type="project" value="UniProtKB-SubCell"/>
</dbReference>
<keyword evidence="3" id="KW-0813">Transport</keyword>
<evidence type="ECO:0000256" key="6">
    <source>
        <dbReference type="ARBA" id="ARBA00022989"/>
    </source>
</evidence>
<comment type="similarity">
    <text evidence="2">Belongs to the alanine or glycine:cation symporter (AGCS) (TC 2.A.25) family.</text>
</comment>
<dbReference type="PRINTS" id="PR00175">
    <property type="entry name" value="NAALASMPORT"/>
</dbReference>
<feature type="transmembrane region" description="Helical" evidence="8">
    <location>
        <begin position="321"/>
        <end position="348"/>
    </location>
</feature>
<sequence length="472" mass="51264">MGQFIVNFSNWIWDTPMLVLLMGGGLLLFLYSGFLPFKHLGHAIRLVRGKFDDEKMPGQISSTQALSAAIAATVGLGNISGVAIAINMGGPGAIFWMWMSAFVGMATKYFSCTLAIMFRGKDTNGEVQGGPMYVIEEGMGKKWKPLSILFSVAGVLGLLSIFQANQLTAVFRSVMINDNTQILGYISSFTETFNSLFGTVLDSGETIKWILGISMMLIVAIVILGGIKRIALVASKLVPFMVALYFITVIIIMIQYIGDVPEMLKLIVMDAFTGDSVMGGAVGAVIIIGARRAAFSNEAGIGTAPMVHGASKNNEPVREGLIAMLGPFIDTIIVCTLTALVILLTGVWETTENDGVRLTLSAFEMALPGLGKYLLMLAVLVFALSTMFTYSYYGHKCFIYLFGPKKANYYNYFYLLTIVAGAVASLEVVVSFIDGMYAVMAIPTMISTIYLAPKVKTATIDYFKRMKAENKY</sequence>
<dbReference type="RefSeq" id="WP_014773124.1">
    <property type="nucleotide sequence ID" value="NC_018010.1"/>
</dbReference>
<comment type="subcellular location">
    <subcellularLocation>
        <location evidence="1">Cell membrane</location>
        <topology evidence="1">Multi-pass membrane protein</topology>
    </subcellularLocation>
</comment>
<gene>
    <name evidence="9" type="ordered locus">Belba_2626</name>
</gene>